<gene>
    <name evidence="2" type="ORF">V6N12_044149</name>
</gene>
<feature type="region of interest" description="Disordered" evidence="1">
    <location>
        <begin position="46"/>
        <end position="110"/>
    </location>
</feature>
<comment type="caution">
    <text evidence="2">The sequence shown here is derived from an EMBL/GenBank/DDBJ whole genome shotgun (WGS) entry which is preliminary data.</text>
</comment>
<name>A0ABR2DGE0_9ROSI</name>
<feature type="compositionally biased region" description="Basic and acidic residues" evidence="1">
    <location>
        <begin position="52"/>
        <end position="64"/>
    </location>
</feature>
<feature type="compositionally biased region" description="Polar residues" evidence="1">
    <location>
        <begin position="498"/>
        <end position="510"/>
    </location>
</feature>
<proteinExistence type="predicted"/>
<dbReference type="Proteomes" id="UP001472677">
    <property type="component" value="Unassembled WGS sequence"/>
</dbReference>
<evidence type="ECO:0000313" key="2">
    <source>
        <dbReference type="EMBL" id="KAK8538010.1"/>
    </source>
</evidence>
<organism evidence="2 3">
    <name type="scientific">Hibiscus sabdariffa</name>
    <name type="common">roselle</name>
    <dbReference type="NCBI Taxonomy" id="183260"/>
    <lineage>
        <taxon>Eukaryota</taxon>
        <taxon>Viridiplantae</taxon>
        <taxon>Streptophyta</taxon>
        <taxon>Embryophyta</taxon>
        <taxon>Tracheophyta</taxon>
        <taxon>Spermatophyta</taxon>
        <taxon>Magnoliopsida</taxon>
        <taxon>eudicotyledons</taxon>
        <taxon>Gunneridae</taxon>
        <taxon>Pentapetalae</taxon>
        <taxon>rosids</taxon>
        <taxon>malvids</taxon>
        <taxon>Malvales</taxon>
        <taxon>Malvaceae</taxon>
        <taxon>Malvoideae</taxon>
        <taxon>Hibiscus</taxon>
    </lineage>
</organism>
<evidence type="ECO:0000256" key="1">
    <source>
        <dbReference type="SAM" id="MobiDB-lite"/>
    </source>
</evidence>
<accession>A0ABR2DGE0</accession>
<feature type="region of interest" description="Disordered" evidence="1">
    <location>
        <begin position="487"/>
        <end position="513"/>
    </location>
</feature>
<feature type="compositionally biased region" description="Polar residues" evidence="1">
    <location>
        <begin position="179"/>
        <end position="189"/>
    </location>
</feature>
<feature type="region of interest" description="Disordered" evidence="1">
    <location>
        <begin position="145"/>
        <end position="189"/>
    </location>
</feature>
<evidence type="ECO:0000313" key="3">
    <source>
        <dbReference type="Proteomes" id="UP001472677"/>
    </source>
</evidence>
<keyword evidence="3" id="KW-1185">Reference proteome</keyword>
<feature type="compositionally biased region" description="Basic and acidic residues" evidence="1">
    <location>
        <begin position="147"/>
        <end position="159"/>
    </location>
</feature>
<feature type="compositionally biased region" description="Basic and acidic residues" evidence="1">
    <location>
        <begin position="91"/>
        <end position="100"/>
    </location>
</feature>
<sequence length="568" mass="63081">MGELEFHKRWEFRRNDDNDPDSSFDISSDGSLIRRQKLASRLVSLGDDETSEVSRLKQKDDETPGKACQTNVGKVKKRKSRNMSSIKMKKGSPEEVDLQKGEPSAHNQAPLDELKNFMESLLTDLKVTRESLLKWMIDEVQNLVGDLRGKPGHGDDKVQLQKRKKPRKVQDQHGKPLVKSTQSHRLSNSKKCIQVQCHADSQQQNNSQEKNKQQVLIRHEENNNKQHQNDFGYGMDRSLARLPTGITASGSTDYLNALGDQLGFGQFVELITSSKRKVDSLSVAAVKPIHQTSDADQNVQVQSNTNAVLAIEAQKAKGGSLKRSVKGKKTIDLDDHHQVPEYQDGHGQAIRTAGAGTNVEKLGSSVQNFLSSPFGQPPWSMYPMLPTFPNEQIAANQGPDASLYNYVLPRAAEAKSCMNSERANQMLEPGSNQGFPVIPPEETIRRFALMGSRSMDCINQKSNPTSGIGTGFPFPLHQGTDFGLSISNPRQFNPEYPRQSNPQNLSQETSKPLGLKMNGGVAKFSGGSYNLSEHITANHHHGNPTYKSDGRLLSYQIQNHKDGHLFLQ</sequence>
<reference evidence="2 3" key="1">
    <citation type="journal article" date="2024" name="G3 (Bethesda)">
        <title>Genome assembly of Hibiscus sabdariffa L. provides insights into metabolisms of medicinal natural products.</title>
        <authorList>
            <person name="Kim T."/>
        </authorList>
    </citation>
    <scope>NUCLEOTIDE SEQUENCE [LARGE SCALE GENOMIC DNA]</scope>
    <source>
        <strain evidence="2">TK-2024</strain>
        <tissue evidence="2">Old leaves</tissue>
    </source>
</reference>
<dbReference type="EMBL" id="JBBPBM010000028">
    <property type="protein sequence ID" value="KAK8538010.1"/>
    <property type="molecule type" value="Genomic_DNA"/>
</dbReference>
<protein>
    <submittedName>
        <fullName evidence="2">Uncharacterized protein</fullName>
    </submittedName>
</protein>